<comment type="caution">
    <text evidence="3">The sequence shown here is derived from an EMBL/GenBank/DDBJ whole genome shotgun (WGS) entry which is preliminary data.</text>
</comment>
<feature type="signal peptide" evidence="2">
    <location>
        <begin position="1"/>
        <end position="33"/>
    </location>
</feature>
<accession>A0ABW1E2H4</accession>
<feature type="region of interest" description="Disordered" evidence="1">
    <location>
        <begin position="34"/>
        <end position="71"/>
    </location>
</feature>
<dbReference type="EMBL" id="JBHSOA010000042">
    <property type="protein sequence ID" value="MFC5854113.1"/>
    <property type="molecule type" value="Genomic_DNA"/>
</dbReference>
<name>A0ABW1E2H4_9ACTN</name>
<gene>
    <name evidence="3" type="ORF">ACFPZI_20590</name>
</gene>
<reference evidence="4" key="1">
    <citation type="journal article" date="2019" name="Int. J. Syst. Evol. Microbiol.">
        <title>The Global Catalogue of Microorganisms (GCM) 10K type strain sequencing project: providing services to taxonomists for standard genome sequencing and annotation.</title>
        <authorList>
            <consortium name="The Broad Institute Genomics Platform"/>
            <consortium name="The Broad Institute Genome Sequencing Center for Infectious Disease"/>
            <person name="Wu L."/>
            <person name="Ma J."/>
        </authorList>
    </citation>
    <scope>NUCLEOTIDE SEQUENCE [LARGE SCALE GENOMIC DNA]</scope>
    <source>
        <strain evidence="4">JCM 10411</strain>
    </source>
</reference>
<evidence type="ECO:0000256" key="1">
    <source>
        <dbReference type="SAM" id="MobiDB-lite"/>
    </source>
</evidence>
<evidence type="ECO:0000313" key="4">
    <source>
        <dbReference type="Proteomes" id="UP001596180"/>
    </source>
</evidence>
<dbReference type="Proteomes" id="UP001596180">
    <property type="component" value="Unassembled WGS sequence"/>
</dbReference>
<sequence length="71" mass="7328">MRSIRTSAPRRRGRRSTLAATGLVAALALTATACDGSTDDKADPKKPGSGASQAADAETLYQNMSRAYGGQ</sequence>
<keyword evidence="4" id="KW-1185">Reference proteome</keyword>
<evidence type="ECO:0000313" key="3">
    <source>
        <dbReference type="EMBL" id="MFC5854113.1"/>
    </source>
</evidence>
<evidence type="ECO:0000256" key="2">
    <source>
        <dbReference type="SAM" id="SignalP"/>
    </source>
</evidence>
<dbReference type="RefSeq" id="WP_381364930.1">
    <property type="nucleotide sequence ID" value="NZ_JBHSOA010000042.1"/>
</dbReference>
<protein>
    <submittedName>
        <fullName evidence="3">Uncharacterized protein</fullName>
    </submittedName>
</protein>
<feature type="chain" id="PRO_5047461474" evidence="2">
    <location>
        <begin position="34"/>
        <end position="71"/>
    </location>
</feature>
<proteinExistence type="predicted"/>
<organism evidence="3 4">
    <name type="scientific">Streptomyces chlorus</name>
    <dbReference type="NCBI Taxonomy" id="887452"/>
    <lineage>
        <taxon>Bacteria</taxon>
        <taxon>Bacillati</taxon>
        <taxon>Actinomycetota</taxon>
        <taxon>Actinomycetes</taxon>
        <taxon>Kitasatosporales</taxon>
        <taxon>Streptomycetaceae</taxon>
        <taxon>Streptomyces</taxon>
    </lineage>
</organism>
<dbReference type="PROSITE" id="PS51257">
    <property type="entry name" value="PROKAR_LIPOPROTEIN"/>
    <property type="match status" value="1"/>
</dbReference>
<keyword evidence="2" id="KW-0732">Signal</keyword>